<name>A0A0F9WB56_9ZZZZ</name>
<organism evidence="2">
    <name type="scientific">marine sediment metagenome</name>
    <dbReference type="NCBI Taxonomy" id="412755"/>
    <lineage>
        <taxon>unclassified sequences</taxon>
        <taxon>metagenomes</taxon>
        <taxon>ecological metagenomes</taxon>
    </lineage>
</organism>
<evidence type="ECO:0000256" key="1">
    <source>
        <dbReference type="SAM" id="Phobius"/>
    </source>
</evidence>
<proteinExistence type="predicted"/>
<dbReference type="EMBL" id="LAZR01000311">
    <property type="protein sequence ID" value="KKN75373.1"/>
    <property type="molecule type" value="Genomic_DNA"/>
</dbReference>
<reference evidence="2" key="1">
    <citation type="journal article" date="2015" name="Nature">
        <title>Complex archaea that bridge the gap between prokaryotes and eukaryotes.</title>
        <authorList>
            <person name="Spang A."/>
            <person name="Saw J.H."/>
            <person name="Jorgensen S.L."/>
            <person name="Zaremba-Niedzwiedzka K."/>
            <person name="Martijn J."/>
            <person name="Lind A.E."/>
            <person name="van Eijk R."/>
            <person name="Schleper C."/>
            <person name="Guy L."/>
            <person name="Ettema T.J."/>
        </authorList>
    </citation>
    <scope>NUCLEOTIDE SEQUENCE</scope>
</reference>
<evidence type="ECO:0008006" key="3">
    <source>
        <dbReference type="Google" id="ProtNLM"/>
    </source>
</evidence>
<sequence>MRPQRSRSQKLSPRRKLWRPVFTRAALSLIFGTLWATQAFAQTFGDIFTEMRSSQLGPAADILGTISFVLGVVFAIMAVMAMIKRSRNTNDSSVETGRILMLSVAAACMVAIPTFLNVGVASIFGTGANQSSVDAPLRSLN</sequence>
<gene>
    <name evidence="2" type="ORF">LCGC14_0381170</name>
</gene>
<keyword evidence="1" id="KW-1133">Transmembrane helix</keyword>
<keyword evidence="1" id="KW-0812">Transmembrane</keyword>
<dbReference type="AlphaFoldDB" id="A0A0F9WB56"/>
<accession>A0A0F9WB56</accession>
<protein>
    <recommendedName>
        <fullName evidence="3">DUF4134 domain-containing protein</fullName>
    </recommendedName>
</protein>
<comment type="caution">
    <text evidence="2">The sequence shown here is derived from an EMBL/GenBank/DDBJ whole genome shotgun (WGS) entry which is preliminary data.</text>
</comment>
<keyword evidence="1" id="KW-0472">Membrane</keyword>
<feature type="transmembrane region" description="Helical" evidence="1">
    <location>
        <begin position="65"/>
        <end position="83"/>
    </location>
</feature>
<feature type="transmembrane region" description="Helical" evidence="1">
    <location>
        <begin position="99"/>
        <end position="124"/>
    </location>
</feature>
<evidence type="ECO:0000313" key="2">
    <source>
        <dbReference type="EMBL" id="KKN75373.1"/>
    </source>
</evidence>